<dbReference type="Gene3D" id="3.30.70.3000">
    <property type="match status" value="1"/>
</dbReference>
<feature type="binding site" evidence="16">
    <location>
        <position position="76"/>
    </location>
    <ligand>
        <name>Mg(2+)</name>
        <dbReference type="ChEBI" id="CHEBI:18420"/>
        <label>2</label>
        <note>catalytic</note>
    </ligand>
</feature>
<protein>
    <recommendedName>
        <fullName evidence="4 14">tRNA(His) guanylyltransferase</fullName>
        <ecNumber evidence="3 14">2.7.7.79</ecNumber>
    </recommendedName>
    <alternativeName>
        <fullName evidence="12 14">tRNA-histidine guanylyltransferase</fullName>
    </alternativeName>
</protein>
<comment type="function">
    <text evidence="1 14">Adds a GMP to the 5'-end of tRNA(His) after transcription and RNase P cleavage.</text>
</comment>
<dbReference type="InterPro" id="IPR038469">
    <property type="entry name" value="tRNAHis_GuaTrfase_Thg1_sf"/>
</dbReference>
<evidence type="ECO:0000256" key="13">
    <source>
        <dbReference type="ARBA" id="ARBA00047281"/>
    </source>
</evidence>
<dbReference type="Pfam" id="PF14413">
    <property type="entry name" value="Thg1C"/>
    <property type="match status" value="1"/>
</dbReference>
<evidence type="ECO:0000256" key="16">
    <source>
        <dbReference type="PIRSR" id="PIRSR028980-2"/>
    </source>
</evidence>
<comment type="catalytic activity">
    <reaction evidence="13 14">
        <text>a 5'-end ribonucleotide-tRNA(His) + GTP + ATP + H2O = a 5'-end phospho-guanosine-ribonucleotide-tRNA(His) + AMP + 2 diphosphate + H(+)</text>
        <dbReference type="Rhea" id="RHEA:54564"/>
        <dbReference type="Rhea" id="RHEA-COMP:14193"/>
        <dbReference type="Rhea" id="RHEA-COMP:14917"/>
        <dbReference type="ChEBI" id="CHEBI:15377"/>
        <dbReference type="ChEBI" id="CHEBI:15378"/>
        <dbReference type="ChEBI" id="CHEBI:30616"/>
        <dbReference type="ChEBI" id="CHEBI:33019"/>
        <dbReference type="ChEBI" id="CHEBI:37565"/>
        <dbReference type="ChEBI" id="CHEBI:138282"/>
        <dbReference type="ChEBI" id="CHEBI:141847"/>
        <dbReference type="ChEBI" id="CHEBI:456215"/>
        <dbReference type="EC" id="2.7.7.79"/>
    </reaction>
</comment>
<gene>
    <name evidence="19" type="ORF">DASB73_030540</name>
</gene>
<reference evidence="19 20" key="1">
    <citation type="journal article" date="2023" name="Elife">
        <title>Identification of key yeast species and microbe-microbe interactions impacting larval growth of Drosophila in the wild.</title>
        <authorList>
            <person name="Mure A."/>
            <person name="Sugiura Y."/>
            <person name="Maeda R."/>
            <person name="Honda K."/>
            <person name="Sakurai N."/>
            <person name="Takahashi Y."/>
            <person name="Watada M."/>
            <person name="Katoh T."/>
            <person name="Gotoh A."/>
            <person name="Gotoh Y."/>
            <person name="Taniguchi I."/>
            <person name="Nakamura K."/>
            <person name="Hayashi T."/>
            <person name="Katayama T."/>
            <person name="Uemura T."/>
            <person name="Hattori Y."/>
        </authorList>
    </citation>
    <scope>NUCLEOTIDE SEQUENCE [LARGE SCALE GENOMIC DNA]</scope>
    <source>
        <strain evidence="19 20">SB-73</strain>
    </source>
</reference>
<comment type="caution">
    <text evidence="19">The sequence shown here is derived from an EMBL/GenBank/DDBJ whole genome shotgun (WGS) entry which is preliminary data.</text>
</comment>
<feature type="binding site" evidence="16">
    <location>
        <position position="29"/>
    </location>
    <ligand>
        <name>Mg(2+)</name>
        <dbReference type="ChEBI" id="CHEBI:18420"/>
        <label>2</label>
        <note>catalytic</note>
    </ligand>
</feature>
<feature type="binding site" evidence="16">
    <location>
        <position position="76"/>
    </location>
    <ligand>
        <name>Mg(2+)</name>
        <dbReference type="ChEBI" id="CHEBI:18420"/>
        <label>1</label>
        <note>catalytic</note>
    </ligand>
</feature>
<keyword evidence="10 14" id="KW-0460">Magnesium</keyword>
<dbReference type="InterPro" id="IPR025845">
    <property type="entry name" value="Thg1_C_dom"/>
</dbReference>
<dbReference type="InterPro" id="IPR007537">
    <property type="entry name" value="tRNAHis_GuaTrfase_Thg1"/>
</dbReference>
<evidence type="ECO:0000256" key="5">
    <source>
        <dbReference type="ARBA" id="ARBA00022679"/>
    </source>
</evidence>
<feature type="binding site" evidence="15">
    <location>
        <begin position="29"/>
        <end position="34"/>
    </location>
    <ligand>
        <name>GTP</name>
        <dbReference type="ChEBI" id="CHEBI:37565"/>
    </ligand>
</feature>
<dbReference type="PIRSF" id="PIRSF028980">
    <property type="entry name" value="tRNAHis_guanylyltransferase"/>
    <property type="match status" value="1"/>
</dbReference>
<dbReference type="GO" id="GO:0005525">
    <property type="term" value="F:GTP binding"/>
    <property type="evidence" value="ECO:0007669"/>
    <property type="project" value="UniProtKB-UniRule"/>
</dbReference>
<keyword evidence="11 14" id="KW-0342">GTP-binding</keyword>
<evidence type="ECO:0000313" key="19">
    <source>
        <dbReference type="EMBL" id="GMM52091.1"/>
    </source>
</evidence>
<feature type="binding site" evidence="16">
    <location>
        <position position="29"/>
    </location>
    <ligand>
        <name>Mg(2+)</name>
        <dbReference type="ChEBI" id="CHEBI:18420"/>
        <label>1</label>
        <note>catalytic</note>
    </ligand>
</feature>
<comment type="similarity">
    <text evidence="2 14">Belongs to the tRNA(His) guanylyltransferase family.</text>
</comment>
<sequence>MANSKFEYVKLYESDDRLLPRTYIVIRVDGRGFHQFSKKYDFEKPNDLNALNCMNKAAEGVMRNVQDVFLAYGQSDEYSFVFLKDTNLFERRASKLMSTVVSTFTANYIYAWSQLFPNNPLDGNFLPTFDSRAVMYPDVQSLKDYFSWRQADCHINNLYNTTFWTLVQKGQLTPHDAQTKLIGTLSADKNEILFTDFGINYNNEPEMFKKGSILRWEKLDHKYPKNPTKRQLDKYRKSVRDAKINILHCDIIKDEQFWNDVLAEEDTAATTTPTS</sequence>
<evidence type="ECO:0000259" key="17">
    <source>
        <dbReference type="Pfam" id="PF04446"/>
    </source>
</evidence>
<evidence type="ECO:0000256" key="12">
    <source>
        <dbReference type="ARBA" id="ARBA00032480"/>
    </source>
</evidence>
<evidence type="ECO:0000256" key="14">
    <source>
        <dbReference type="PIRNR" id="PIRNR028980"/>
    </source>
</evidence>
<dbReference type="GO" id="GO:0008193">
    <property type="term" value="F:tRNA guanylyltransferase activity"/>
    <property type="evidence" value="ECO:0007669"/>
    <property type="project" value="UniProtKB-UniRule"/>
</dbReference>
<evidence type="ECO:0000256" key="11">
    <source>
        <dbReference type="ARBA" id="ARBA00023134"/>
    </source>
</evidence>
<evidence type="ECO:0000256" key="15">
    <source>
        <dbReference type="PIRSR" id="PIRSR028980-1"/>
    </source>
</evidence>
<evidence type="ECO:0000256" key="3">
    <source>
        <dbReference type="ARBA" id="ARBA00012511"/>
    </source>
</evidence>
<comment type="cofactor">
    <cofactor evidence="16">
        <name>Mg(2+)</name>
        <dbReference type="ChEBI" id="CHEBI:18420"/>
    </cofactor>
    <text evidence="16">Binds 2 magnesium ions per subunit.</text>
</comment>
<dbReference type="AlphaFoldDB" id="A0AAV5RN58"/>
<keyword evidence="8 14" id="KW-0479">Metal-binding</keyword>
<dbReference type="InterPro" id="IPR024956">
    <property type="entry name" value="tRNAHis_GuaTrfase_cat"/>
</dbReference>
<keyword evidence="7 14" id="KW-0548">Nucleotidyltransferase</keyword>
<proteinExistence type="inferred from homology"/>
<evidence type="ECO:0000256" key="10">
    <source>
        <dbReference type="ARBA" id="ARBA00022842"/>
    </source>
</evidence>
<evidence type="ECO:0000256" key="4">
    <source>
        <dbReference type="ARBA" id="ARBA00015443"/>
    </source>
</evidence>
<feature type="binding site" evidence="15">
    <location>
        <begin position="75"/>
        <end position="76"/>
    </location>
    <ligand>
        <name>GTP</name>
        <dbReference type="ChEBI" id="CHEBI:37565"/>
    </ligand>
</feature>
<dbReference type="PANTHER" id="PTHR12729">
    <property type="entry name" value="TRNA(HIS) GUANYLYLTRANSFERASE-RELATED"/>
    <property type="match status" value="1"/>
</dbReference>
<keyword evidence="5 14" id="KW-0808">Transferase</keyword>
<keyword evidence="9 14" id="KW-0547">Nucleotide-binding</keyword>
<dbReference type="PANTHER" id="PTHR12729:SF6">
    <property type="entry name" value="TRNA(HIS) GUANYLYLTRANSFERASE-RELATED"/>
    <property type="match status" value="1"/>
</dbReference>
<feature type="domain" description="tRNAHis guanylyltransferase catalytic" evidence="17">
    <location>
        <begin position="6"/>
        <end position="137"/>
    </location>
</feature>
<evidence type="ECO:0000256" key="9">
    <source>
        <dbReference type="ARBA" id="ARBA00022741"/>
    </source>
</evidence>
<dbReference type="FunFam" id="3.30.70.3000:FF:000001">
    <property type="entry name" value="tRNA(His) guanylyltransferase"/>
    <property type="match status" value="1"/>
</dbReference>
<evidence type="ECO:0000256" key="1">
    <source>
        <dbReference type="ARBA" id="ARBA00002939"/>
    </source>
</evidence>
<evidence type="ECO:0000256" key="6">
    <source>
        <dbReference type="ARBA" id="ARBA00022694"/>
    </source>
</evidence>
<evidence type="ECO:0000256" key="2">
    <source>
        <dbReference type="ARBA" id="ARBA00010113"/>
    </source>
</evidence>
<organism evidence="19 20">
    <name type="scientific">Starmerella bacillaris</name>
    <name type="common">Yeast</name>
    <name type="synonym">Candida zemplinina</name>
    <dbReference type="NCBI Taxonomy" id="1247836"/>
    <lineage>
        <taxon>Eukaryota</taxon>
        <taxon>Fungi</taxon>
        <taxon>Dikarya</taxon>
        <taxon>Ascomycota</taxon>
        <taxon>Saccharomycotina</taxon>
        <taxon>Dipodascomycetes</taxon>
        <taxon>Dipodascales</taxon>
        <taxon>Trichomonascaceae</taxon>
        <taxon>Starmerella</taxon>
    </lineage>
</organism>
<keyword evidence="6 14" id="KW-0819">tRNA processing</keyword>
<dbReference type="GO" id="GO:0000287">
    <property type="term" value="F:magnesium ion binding"/>
    <property type="evidence" value="ECO:0007669"/>
    <property type="project" value="UniProtKB-UniRule"/>
</dbReference>
<feature type="domain" description="Thg1 C-terminal" evidence="18">
    <location>
        <begin position="140"/>
        <end position="253"/>
    </location>
</feature>
<dbReference type="Proteomes" id="UP001362899">
    <property type="component" value="Unassembled WGS sequence"/>
</dbReference>
<feature type="binding site" evidence="16">
    <location>
        <position position="30"/>
    </location>
    <ligand>
        <name>Mg(2+)</name>
        <dbReference type="ChEBI" id="CHEBI:18420"/>
        <label>1</label>
        <note>catalytic</note>
    </ligand>
</feature>
<evidence type="ECO:0000256" key="7">
    <source>
        <dbReference type="ARBA" id="ARBA00022695"/>
    </source>
</evidence>
<dbReference type="EMBL" id="BTGC01000008">
    <property type="protein sequence ID" value="GMM52091.1"/>
    <property type="molecule type" value="Genomic_DNA"/>
</dbReference>
<evidence type="ECO:0000259" key="18">
    <source>
        <dbReference type="Pfam" id="PF14413"/>
    </source>
</evidence>
<dbReference type="GO" id="GO:0006400">
    <property type="term" value="P:tRNA modification"/>
    <property type="evidence" value="ECO:0007669"/>
    <property type="project" value="UniProtKB-UniRule"/>
</dbReference>
<accession>A0AAV5RN58</accession>
<evidence type="ECO:0000313" key="20">
    <source>
        <dbReference type="Proteomes" id="UP001362899"/>
    </source>
</evidence>
<evidence type="ECO:0000256" key="8">
    <source>
        <dbReference type="ARBA" id="ARBA00022723"/>
    </source>
</evidence>
<name>A0AAV5RN58_STABA</name>
<dbReference type="Pfam" id="PF04446">
    <property type="entry name" value="Thg1"/>
    <property type="match status" value="1"/>
</dbReference>
<keyword evidence="20" id="KW-1185">Reference proteome</keyword>
<dbReference type="EC" id="2.7.7.79" evidence="3 14"/>